<evidence type="ECO:0000259" key="5">
    <source>
        <dbReference type="Pfam" id="PF25989"/>
    </source>
</evidence>
<comment type="caution">
    <text evidence="6">The sequence shown here is derived from an EMBL/GenBank/DDBJ whole genome shotgun (WGS) entry which is preliminary data.</text>
</comment>
<dbReference type="NCBIfam" id="TIGR01730">
    <property type="entry name" value="RND_mfp"/>
    <property type="match status" value="1"/>
</dbReference>
<dbReference type="SUPFAM" id="SSF111369">
    <property type="entry name" value="HlyD-like secretion proteins"/>
    <property type="match status" value="1"/>
</dbReference>
<dbReference type="Pfam" id="PF25989">
    <property type="entry name" value="YknX_C"/>
    <property type="match status" value="1"/>
</dbReference>
<reference evidence="6 7" key="1">
    <citation type="submission" date="2019-07" db="EMBL/GenBank/DDBJ databases">
        <title>The pathways for chlorine oxyanion respiration interact through the shared metabolite chlorate.</title>
        <authorList>
            <person name="Barnum T.P."/>
            <person name="Cheng Y."/>
            <person name="Hill K.A."/>
            <person name="Lucas L.N."/>
            <person name="Carlson H.K."/>
            <person name="Coates J.D."/>
        </authorList>
    </citation>
    <scope>NUCLEOTIDE SEQUENCE [LARGE SCALE GENOMIC DNA]</scope>
    <source>
        <strain evidence="6 7">BK-1</strain>
    </source>
</reference>
<keyword evidence="3" id="KW-0732">Signal</keyword>
<keyword evidence="7" id="KW-1185">Reference proteome</keyword>
<dbReference type="Pfam" id="PF25917">
    <property type="entry name" value="BSH_RND"/>
    <property type="match status" value="1"/>
</dbReference>
<dbReference type="GO" id="GO:1990281">
    <property type="term" value="C:efflux pump complex"/>
    <property type="evidence" value="ECO:0007669"/>
    <property type="project" value="TreeGrafter"/>
</dbReference>
<dbReference type="EMBL" id="VMNH01000004">
    <property type="protein sequence ID" value="TVO77839.1"/>
    <property type="molecule type" value="Genomic_DNA"/>
</dbReference>
<dbReference type="InterPro" id="IPR058625">
    <property type="entry name" value="MdtA-like_BSH"/>
</dbReference>
<dbReference type="PANTHER" id="PTHR30469:SF20">
    <property type="entry name" value="EFFLUX RND TRANSPORTER PERIPLASMIC ADAPTOR SUBUNIT"/>
    <property type="match status" value="1"/>
</dbReference>
<gene>
    <name evidence="6" type="ORF">FHP88_03305</name>
</gene>
<dbReference type="PANTHER" id="PTHR30469">
    <property type="entry name" value="MULTIDRUG RESISTANCE PROTEIN MDTA"/>
    <property type="match status" value="1"/>
</dbReference>
<dbReference type="InterPro" id="IPR058637">
    <property type="entry name" value="YknX-like_C"/>
</dbReference>
<feature type="domain" description="YknX-like C-terminal permuted SH3-like" evidence="5">
    <location>
        <begin position="292"/>
        <end position="359"/>
    </location>
</feature>
<keyword evidence="2" id="KW-0175">Coiled coil</keyword>
<evidence type="ECO:0000313" key="7">
    <source>
        <dbReference type="Proteomes" id="UP000316649"/>
    </source>
</evidence>
<feature type="domain" description="Multidrug resistance protein MdtA-like barrel-sandwich hybrid" evidence="4">
    <location>
        <begin position="65"/>
        <end position="182"/>
    </location>
</feature>
<dbReference type="InterPro" id="IPR006143">
    <property type="entry name" value="RND_pump_MFP"/>
</dbReference>
<dbReference type="GO" id="GO:0015562">
    <property type="term" value="F:efflux transmembrane transporter activity"/>
    <property type="evidence" value="ECO:0007669"/>
    <property type="project" value="TreeGrafter"/>
</dbReference>
<dbReference type="Gene3D" id="2.40.30.170">
    <property type="match status" value="1"/>
</dbReference>
<dbReference type="Gene3D" id="1.10.287.470">
    <property type="entry name" value="Helix hairpin bin"/>
    <property type="match status" value="1"/>
</dbReference>
<evidence type="ECO:0000313" key="6">
    <source>
        <dbReference type="EMBL" id="TVO77839.1"/>
    </source>
</evidence>
<dbReference type="RefSeq" id="WP_144357563.1">
    <property type="nucleotide sequence ID" value="NZ_VMNH01000004.1"/>
</dbReference>
<comment type="similarity">
    <text evidence="1">Belongs to the membrane fusion protein (MFP) (TC 8.A.1) family.</text>
</comment>
<evidence type="ECO:0000256" key="1">
    <source>
        <dbReference type="ARBA" id="ARBA00009477"/>
    </source>
</evidence>
<dbReference type="OrthoDB" id="2110899at2"/>
<dbReference type="AlphaFoldDB" id="A0A557SKA1"/>
<dbReference type="Gene3D" id="2.40.420.20">
    <property type="match status" value="1"/>
</dbReference>
<dbReference type="Proteomes" id="UP000316649">
    <property type="component" value="Unassembled WGS sequence"/>
</dbReference>
<protein>
    <submittedName>
        <fullName evidence="6">Efflux RND transporter periplasmic adaptor subunit</fullName>
    </submittedName>
</protein>
<evidence type="ECO:0000256" key="3">
    <source>
        <dbReference type="SAM" id="SignalP"/>
    </source>
</evidence>
<proteinExistence type="inferred from homology"/>
<accession>A0A557SKA1</accession>
<dbReference type="PROSITE" id="PS51257">
    <property type="entry name" value="PROKAR_LIPOPROTEIN"/>
    <property type="match status" value="1"/>
</dbReference>
<feature type="signal peptide" evidence="3">
    <location>
        <begin position="1"/>
        <end position="25"/>
    </location>
</feature>
<evidence type="ECO:0000256" key="2">
    <source>
        <dbReference type="SAM" id="Coils"/>
    </source>
</evidence>
<evidence type="ECO:0000259" key="4">
    <source>
        <dbReference type="Pfam" id="PF25917"/>
    </source>
</evidence>
<name>A0A557SKA1_9GAMM</name>
<dbReference type="Gene3D" id="2.40.50.100">
    <property type="match status" value="1"/>
</dbReference>
<feature type="chain" id="PRO_5022226874" evidence="3">
    <location>
        <begin position="26"/>
        <end position="367"/>
    </location>
</feature>
<feature type="coiled-coil region" evidence="2">
    <location>
        <begin position="98"/>
        <end position="156"/>
    </location>
</feature>
<sequence length="367" mass="39984">MKFKSLVGVCTLLFSVLIITACSKADEPIDVTLSVKARPAKIITVQSAALSAMRTYPGTLESNQQADIAFRVSGQLVELPARPGMRVKRGDLLAKLDAAEFNNTLAAQEARYELAKIQHDQASALLKKKIASQLQYDQAVAEMRSAKASLDQARDNLAYTRLLAPFDGVVARVSAENYQSVQAKLPILQLQDNSRLDLHFSVPESLIAQLKVVDNPEVINSYCGVVTFSTRPGTTYRACHKEHESVPDPVTRNYAAVFTLEPIKDFSVLPGMTATIALDFSLLFAETDNNGLLVPVEAVFEKEGQRSVWRVDENGQARLTPVEVGRFEGEQIEITAGLKVADQVIAAGVTAVSDGMLVKPLVKERGL</sequence>
<organism evidence="6 7">
    <name type="scientific">Sedimenticola selenatireducens</name>
    <dbReference type="NCBI Taxonomy" id="191960"/>
    <lineage>
        <taxon>Bacteria</taxon>
        <taxon>Pseudomonadati</taxon>
        <taxon>Pseudomonadota</taxon>
        <taxon>Gammaproteobacteria</taxon>
        <taxon>Chromatiales</taxon>
        <taxon>Sedimenticolaceae</taxon>
        <taxon>Sedimenticola</taxon>
    </lineage>
</organism>